<protein>
    <submittedName>
        <fullName evidence="2">Uncharacterized protein</fullName>
    </submittedName>
</protein>
<feature type="coiled-coil region" evidence="1">
    <location>
        <begin position="26"/>
        <end position="118"/>
    </location>
</feature>
<gene>
    <name evidence="2" type="ORF">GCM10023093_05700</name>
</gene>
<proteinExistence type="predicted"/>
<reference evidence="3" key="1">
    <citation type="journal article" date="2019" name="Int. J. Syst. Evol. Microbiol.">
        <title>The Global Catalogue of Microorganisms (GCM) 10K type strain sequencing project: providing services to taxonomists for standard genome sequencing and annotation.</title>
        <authorList>
            <consortium name="The Broad Institute Genomics Platform"/>
            <consortium name="The Broad Institute Genome Sequencing Center for Infectious Disease"/>
            <person name="Wu L."/>
            <person name="Ma J."/>
        </authorList>
    </citation>
    <scope>NUCLEOTIDE SEQUENCE [LARGE SCALE GENOMIC DNA]</scope>
    <source>
        <strain evidence="3">JCM 32105</strain>
    </source>
</reference>
<name>A0ABP8N4P4_9BACT</name>
<evidence type="ECO:0000256" key="1">
    <source>
        <dbReference type="SAM" id="Coils"/>
    </source>
</evidence>
<sequence>MRSNIIAIAGALIISGFMATGCGSSEDRAREDVKDAQENVAEAQNDLNKANAEYEAEIEEYRRTMVDRSEANNRTIDELKANVDKQRKEAREEYRQKVAALEEKNRELKARMSDYKADGKDKWENFKTEFNRDMDNLGQALSDLGKNNVK</sequence>
<dbReference type="EMBL" id="BAABFA010000005">
    <property type="protein sequence ID" value="GAA4461296.1"/>
    <property type="molecule type" value="Genomic_DNA"/>
</dbReference>
<accession>A0ABP8N4P4</accession>
<keyword evidence="3" id="KW-1185">Reference proteome</keyword>
<dbReference type="RefSeq" id="WP_345078247.1">
    <property type="nucleotide sequence ID" value="NZ_BAABFA010000005.1"/>
</dbReference>
<evidence type="ECO:0000313" key="2">
    <source>
        <dbReference type="EMBL" id="GAA4461296.1"/>
    </source>
</evidence>
<evidence type="ECO:0000313" key="3">
    <source>
        <dbReference type="Proteomes" id="UP001500067"/>
    </source>
</evidence>
<dbReference type="PROSITE" id="PS51257">
    <property type="entry name" value="PROKAR_LIPOPROTEIN"/>
    <property type="match status" value="1"/>
</dbReference>
<dbReference type="Proteomes" id="UP001500067">
    <property type="component" value="Unassembled WGS sequence"/>
</dbReference>
<comment type="caution">
    <text evidence="2">The sequence shown here is derived from an EMBL/GenBank/DDBJ whole genome shotgun (WGS) entry which is preliminary data.</text>
</comment>
<organism evidence="2 3">
    <name type="scientific">Nemorincola caseinilytica</name>
    <dbReference type="NCBI Taxonomy" id="2054315"/>
    <lineage>
        <taxon>Bacteria</taxon>
        <taxon>Pseudomonadati</taxon>
        <taxon>Bacteroidota</taxon>
        <taxon>Chitinophagia</taxon>
        <taxon>Chitinophagales</taxon>
        <taxon>Chitinophagaceae</taxon>
        <taxon>Nemorincola</taxon>
    </lineage>
</organism>
<keyword evidence="1" id="KW-0175">Coiled coil</keyword>